<evidence type="ECO:0000256" key="2">
    <source>
        <dbReference type="SAM" id="Coils"/>
    </source>
</evidence>
<keyword evidence="2" id="KW-0175">Coiled coil</keyword>
<comment type="similarity">
    <text evidence="1">Belongs to the LOB domain-containing protein family.</text>
</comment>
<gene>
    <name evidence="4" type="ORF">RND71_002103</name>
</gene>
<dbReference type="InterPro" id="IPR004883">
    <property type="entry name" value="LOB"/>
</dbReference>
<dbReference type="AlphaFoldDB" id="A0AAE1T3G1"/>
<evidence type="ECO:0000256" key="1">
    <source>
        <dbReference type="ARBA" id="ARBA00005474"/>
    </source>
</evidence>
<organism evidence="4 5">
    <name type="scientific">Anisodus tanguticus</name>
    <dbReference type="NCBI Taxonomy" id="243964"/>
    <lineage>
        <taxon>Eukaryota</taxon>
        <taxon>Viridiplantae</taxon>
        <taxon>Streptophyta</taxon>
        <taxon>Embryophyta</taxon>
        <taxon>Tracheophyta</taxon>
        <taxon>Spermatophyta</taxon>
        <taxon>Magnoliopsida</taxon>
        <taxon>eudicotyledons</taxon>
        <taxon>Gunneridae</taxon>
        <taxon>Pentapetalae</taxon>
        <taxon>asterids</taxon>
        <taxon>lamiids</taxon>
        <taxon>Solanales</taxon>
        <taxon>Solanaceae</taxon>
        <taxon>Solanoideae</taxon>
        <taxon>Hyoscyameae</taxon>
        <taxon>Anisodus</taxon>
    </lineage>
</organism>
<evidence type="ECO:0000313" key="4">
    <source>
        <dbReference type="EMBL" id="KAK4380241.1"/>
    </source>
</evidence>
<dbReference type="EMBL" id="JAVYJV010000001">
    <property type="protein sequence ID" value="KAK4380241.1"/>
    <property type="molecule type" value="Genomic_DNA"/>
</dbReference>
<reference evidence="4" key="1">
    <citation type="submission" date="2023-12" db="EMBL/GenBank/DDBJ databases">
        <title>Genome assembly of Anisodus tanguticus.</title>
        <authorList>
            <person name="Wang Y.-J."/>
        </authorList>
    </citation>
    <scope>NUCLEOTIDE SEQUENCE</scope>
    <source>
        <strain evidence="4">KB-2021</strain>
        <tissue evidence="4">Leaf</tissue>
    </source>
</reference>
<feature type="coiled-coil region" evidence="2">
    <location>
        <begin position="45"/>
        <end position="72"/>
    </location>
</feature>
<comment type="caution">
    <text evidence="4">The sequence shown here is derived from an EMBL/GenBank/DDBJ whole genome shotgun (WGS) entry which is preliminary data.</text>
</comment>
<sequence length="108" mass="12063">MRRELSVKALLSELPETQRADAVNSLVYEANARIRDPIYGSAGVITNLHEQMTKLQAEVSLAQAEISNLQCQNSNLMALISKQHSPFQDSTLLPYDDHGATSWDSFWS</sequence>
<evidence type="ECO:0000313" key="5">
    <source>
        <dbReference type="Proteomes" id="UP001291623"/>
    </source>
</evidence>
<name>A0AAE1T3G1_9SOLA</name>
<protein>
    <recommendedName>
        <fullName evidence="3">LOB domain-containing protein</fullName>
    </recommendedName>
</protein>
<evidence type="ECO:0000259" key="3">
    <source>
        <dbReference type="PROSITE" id="PS50891"/>
    </source>
</evidence>
<dbReference type="PANTHER" id="PTHR31301:SF184">
    <property type="entry name" value="LOB DOMAIN-CONTAINING PROTEIN"/>
    <property type="match status" value="1"/>
</dbReference>
<dbReference type="PROSITE" id="PS50891">
    <property type="entry name" value="LOB"/>
    <property type="match status" value="1"/>
</dbReference>
<dbReference type="Pfam" id="PF03195">
    <property type="entry name" value="LOB"/>
    <property type="match status" value="1"/>
</dbReference>
<accession>A0AAE1T3G1</accession>
<dbReference type="Proteomes" id="UP001291623">
    <property type="component" value="Unassembled WGS sequence"/>
</dbReference>
<proteinExistence type="inferred from homology"/>
<feature type="domain" description="LOB" evidence="3">
    <location>
        <begin position="1"/>
        <end position="66"/>
    </location>
</feature>
<dbReference type="PANTHER" id="PTHR31301">
    <property type="entry name" value="LOB DOMAIN-CONTAINING PROTEIN 4-RELATED"/>
    <property type="match status" value="1"/>
</dbReference>
<keyword evidence="5" id="KW-1185">Reference proteome</keyword>